<feature type="region of interest" description="Disordered" evidence="1">
    <location>
        <begin position="1"/>
        <end position="22"/>
    </location>
</feature>
<gene>
    <name evidence="2" type="ORF">FOL47_001114</name>
</gene>
<dbReference type="Proteomes" id="UP000591131">
    <property type="component" value="Unassembled WGS sequence"/>
</dbReference>
<sequence length="673" mass="74190">MDTASPATSSSDSSSAAPERAGELPRPLLSLASRLHSLFVTFQQRAAAVTAMAEEGHELEVSDRELEGYVQGLTAALEAGRREVEDALENSANMDWPEIDSDYEALCRALACVDIIGICFVYESATRSFGTASRLLNWYITHHDMDQEITEISARAHDLLVGGQLDREGDAEFWQCLQFLASMDMSKHVAHLLTQWLQVKGEDHEVDPGLYEDVRLLATFYADIPSVNDITTHSRTTAEFEKRMDNRMNLAYSGWSKVCATGKQHDETAFMWKLNASSEEDMDSLIKRMCELTSPETGPVESDTAWYLKVILEYFWFYPNLTVTGGGASSIVESAAKLLSGEKDASVTPMDVVVHACLTGDVSELLTSLSADGRELGGSMVVCHIVDLLYYSGSLSEALPAERDVELYRDGRLKDYVNFLTSPCVPKALGYRLAEDYAAAAHEDKLSRNRLSDILMDMAEEMSPTDNDVMSVIKRSLDHRLPDVALDICSSRFESLSDTDVLSAIRWLERSQDISGSRKPLISDYLDKLSMRENGVEKLVEIFKAANRLNGGAELGRGRLGFYSRLASAVERPEAETIARLLVSDDCPSEALPMLLRELKRSGSCDVSDDEAMAVWERLQDRRLEGDEGDLVEALLVESFLSSGKDTGYAGSPQASSVSGDAAAAINSQWVFV</sequence>
<dbReference type="AlphaFoldDB" id="A0A7J6MK17"/>
<comment type="caution">
    <text evidence="2">The sequence shown here is derived from an EMBL/GenBank/DDBJ whole genome shotgun (WGS) entry which is preliminary data.</text>
</comment>
<reference evidence="2 3" key="1">
    <citation type="submission" date="2020-04" db="EMBL/GenBank/DDBJ databases">
        <title>Perkinsus chesapeaki whole genome sequence.</title>
        <authorList>
            <person name="Bogema D.R."/>
        </authorList>
    </citation>
    <scope>NUCLEOTIDE SEQUENCE [LARGE SCALE GENOMIC DNA]</scope>
    <source>
        <strain evidence="2">ATCC PRA-425</strain>
    </source>
</reference>
<proteinExistence type="predicted"/>
<keyword evidence="3" id="KW-1185">Reference proteome</keyword>
<organism evidence="2 3">
    <name type="scientific">Perkinsus chesapeaki</name>
    <name type="common">Clam parasite</name>
    <name type="synonym">Perkinsus andrewsi</name>
    <dbReference type="NCBI Taxonomy" id="330153"/>
    <lineage>
        <taxon>Eukaryota</taxon>
        <taxon>Sar</taxon>
        <taxon>Alveolata</taxon>
        <taxon>Perkinsozoa</taxon>
        <taxon>Perkinsea</taxon>
        <taxon>Perkinsida</taxon>
        <taxon>Perkinsidae</taxon>
        <taxon>Perkinsus</taxon>
    </lineage>
</organism>
<dbReference type="OrthoDB" id="425743at2759"/>
<name>A0A7J6MK17_PERCH</name>
<evidence type="ECO:0000256" key="1">
    <source>
        <dbReference type="SAM" id="MobiDB-lite"/>
    </source>
</evidence>
<dbReference type="EMBL" id="JAAPAO010000125">
    <property type="protein sequence ID" value="KAF4671893.1"/>
    <property type="molecule type" value="Genomic_DNA"/>
</dbReference>
<accession>A0A7J6MK17</accession>
<evidence type="ECO:0008006" key="4">
    <source>
        <dbReference type="Google" id="ProtNLM"/>
    </source>
</evidence>
<protein>
    <recommendedName>
        <fullName evidence="4">Nuclear pore complex protein Nup85</fullName>
    </recommendedName>
</protein>
<evidence type="ECO:0000313" key="2">
    <source>
        <dbReference type="EMBL" id="KAF4671893.1"/>
    </source>
</evidence>
<evidence type="ECO:0000313" key="3">
    <source>
        <dbReference type="Proteomes" id="UP000591131"/>
    </source>
</evidence>